<name>A0A3M9N5V8_9BACT</name>
<dbReference type="EMBL" id="RJJE01000002">
    <property type="protein sequence ID" value="RNI32573.1"/>
    <property type="molecule type" value="Genomic_DNA"/>
</dbReference>
<sequence length="89" mass="9636">MNYKPYYTMENDNKYNEKEKLPQGKETAGDLKQTPEEPGAGTNDKASFQQGGQQPGNSQGGQGGSTADGEKNSRHDSGDEMSVFGRMDS</sequence>
<keyword evidence="3" id="KW-1185">Reference proteome</keyword>
<feature type="region of interest" description="Disordered" evidence="1">
    <location>
        <begin position="1"/>
        <end position="89"/>
    </location>
</feature>
<feature type="compositionally biased region" description="Basic and acidic residues" evidence="1">
    <location>
        <begin position="68"/>
        <end position="78"/>
    </location>
</feature>
<protein>
    <submittedName>
        <fullName evidence="2">Uncharacterized protein</fullName>
    </submittedName>
</protein>
<evidence type="ECO:0000313" key="2">
    <source>
        <dbReference type="EMBL" id="RNI32573.1"/>
    </source>
</evidence>
<feature type="compositionally biased region" description="Basic and acidic residues" evidence="1">
    <location>
        <begin position="11"/>
        <end position="35"/>
    </location>
</feature>
<accession>A0A3M9N5V8</accession>
<evidence type="ECO:0000256" key="1">
    <source>
        <dbReference type="SAM" id="MobiDB-lite"/>
    </source>
</evidence>
<dbReference type="AlphaFoldDB" id="A0A3M9N5V8"/>
<reference evidence="2 3" key="1">
    <citation type="submission" date="2018-11" db="EMBL/GenBank/DDBJ databases">
        <title>Rufibacter latericius sp. nov., isolated from water in Baiyang Lake.</title>
        <authorList>
            <person name="Yang Y."/>
        </authorList>
    </citation>
    <scope>NUCLEOTIDE SEQUENCE [LARGE SCALE GENOMIC DNA]</scope>
    <source>
        <strain evidence="2 3">MCC P1</strain>
    </source>
</reference>
<comment type="caution">
    <text evidence="2">The sequence shown here is derived from an EMBL/GenBank/DDBJ whole genome shotgun (WGS) entry which is preliminary data.</text>
</comment>
<evidence type="ECO:0000313" key="3">
    <source>
        <dbReference type="Proteomes" id="UP000271010"/>
    </source>
</evidence>
<dbReference type="Proteomes" id="UP000271010">
    <property type="component" value="Unassembled WGS sequence"/>
</dbReference>
<gene>
    <name evidence="2" type="ORF">EFA69_04445</name>
</gene>
<organism evidence="2 3">
    <name type="scientific">Rufibacter immobilis</name>
    <dbReference type="NCBI Taxonomy" id="1348778"/>
    <lineage>
        <taxon>Bacteria</taxon>
        <taxon>Pseudomonadati</taxon>
        <taxon>Bacteroidota</taxon>
        <taxon>Cytophagia</taxon>
        <taxon>Cytophagales</taxon>
        <taxon>Hymenobacteraceae</taxon>
        <taxon>Rufibacter</taxon>
    </lineage>
</organism>
<proteinExistence type="predicted"/>